<evidence type="ECO:0000313" key="4">
    <source>
        <dbReference type="Proteomes" id="UP000586042"/>
    </source>
</evidence>
<name>A0A7Y6I8Q6_9ACTN</name>
<organism evidence="3 4">
    <name type="scientific">Nonomuraea montanisoli</name>
    <dbReference type="NCBI Taxonomy" id="2741721"/>
    <lineage>
        <taxon>Bacteria</taxon>
        <taxon>Bacillati</taxon>
        <taxon>Actinomycetota</taxon>
        <taxon>Actinomycetes</taxon>
        <taxon>Streptosporangiales</taxon>
        <taxon>Streptosporangiaceae</taxon>
        <taxon>Nonomuraea</taxon>
    </lineage>
</organism>
<feature type="region of interest" description="Disordered" evidence="1">
    <location>
        <begin position="1"/>
        <end position="20"/>
    </location>
</feature>
<evidence type="ECO:0000313" key="3">
    <source>
        <dbReference type="EMBL" id="NUW32860.1"/>
    </source>
</evidence>
<dbReference type="Gene3D" id="3.40.50.150">
    <property type="entry name" value="Vaccinia Virus protein VP39"/>
    <property type="match status" value="1"/>
</dbReference>
<dbReference type="PANTHER" id="PTHR42912:SF80">
    <property type="entry name" value="METHYLTRANSFERASE DOMAIN-CONTAINING PROTEIN"/>
    <property type="match status" value="1"/>
</dbReference>
<dbReference type="SUPFAM" id="SSF53335">
    <property type="entry name" value="S-adenosyl-L-methionine-dependent methyltransferases"/>
    <property type="match status" value="1"/>
</dbReference>
<evidence type="ECO:0000259" key="2">
    <source>
        <dbReference type="Pfam" id="PF13649"/>
    </source>
</evidence>
<comment type="caution">
    <text evidence="3">The sequence shown here is derived from an EMBL/GenBank/DDBJ whole genome shotgun (WGS) entry which is preliminary data.</text>
</comment>
<dbReference type="Gene3D" id="2.20.130.10">
    <property type="entry name" value="CAC2371-like domains"/>
    <property type="match status" value="1"/>
</dbReference>
<sequence>MTIAPNSGTGSGPITPDGSPVEFYAMQTSRGEPEIVAAVTPEGGSILELGCGTGRMTHPLVERGHEVVAVDESAEMLAHVRGARTVRARIGELRLERRFDTVLLASHLVQTSAVEARHELLEACARHVAPDGRVIVQWMPPEPHDAWRVGQGRTEDGITVKLASLEEREPGRYAATMRYTVGEREWTQSFTSWRLSDEDLARALEAAGLRLERFLTEDRMWVAARPAAFTA</sequence>
<proteinExistence type="predicted"/>
<dbReference type="Pfam" id="PF13649">
    <property type="entry name" value="Methyltransf_25"/>
    <property type="match status" value="1"/>
</dbReference>
<reference evidence="3 4" key="1">
    <citation type="submission" date="2020-06" db="EMBL/GenBank/DDBJ databases">
        <title>Nonomuraea sp. SMC257, a novel actinomycete isolated from soil.</title>
        <authorList>
            <person name="Chanama M."/>
        </authorList>
    </citation>
    <scope>NUCLEOTIDE SEQUENCE [LARGE SCALE GENOMIC DNA]</scope>
    <source>
        <strain evidence="3 4">SMC257</strain>
    </source>
</reference>
<dbReference type="CDD" id="cd02440">
    <property type="entry name" value="AdoMet_MTases"/>
    <property type="match status" value="1"/>
</dbReference>
<dbReference type="InterPro" id="IPR029063">
    <property type="entry name" value="SAM-dependent_MTases_sf"/>
</dbReference>
<dbReference type="EMBL" id="JABWGN010000006">
    <property type="protein sequence ID" value="NUW32860.1"/>
    <property type="molecule type" value="Genomic_DNA"/>
</dbReference>
<protein>
    <submittedName>
        <fullName evidence="3">Class I SAM-dependent methyltransferase</fullName>
    </submittedName>
</protein>
<dbReference type="GO" id="GO:0008168">
    <property type="term" value="F:methyltransferase activity"/>
    <property type="evidence" value="ECO:0007669"/>
    <property type="project" value="UniProtKB-KW"/>
</dbReference>
<gene>
    <name evidence="3" type="ORF">HTZ77_15660</name>
</gene>
<keyword evidence="4" id="KW-1185">Reference proteome</keyword>
<dbReference type="PANTHER" id="PTHR42912">
    <property type="entry name" value="METHYLTRANSFERASE"/>
    <property type="match status" value="1"/>
</dbReference>
<dbReference type="InterPro" id="IPR041698">
    <property type="entry name" value="Methyltransf_25"/>
</dbReference>
<keyword evidence="3" id="KW-0489">Methyltransferase</keyword>
<evidence type="ECO:0000256" key="1">
    <source>
        <dbReference type="SAM" id="MobiDB-lite"/>
    </source>
</evidence>
<feature type="domain" description="Methyltransferase" evidence="2">
    <location>
        <begin position="46"/>
        <end position="132"/>
    </location>
</feature>
<dbReference type="RefSeq" id="WP_175590331.1">
    <property type="nucleotide sequence ID" value="NZ_JABWGN010000006.1"/>
</dbReference>
<keyword evidence="3" id="KW-0808">Transferase</keyword>
<dbReference type="Proteomes" id="UP000586042">
    <property type="component" value="Unassembled WGS sequence"/>
</dbReference>
<dbReference type="InterPro" id="IPR050508">
    <property type="entry name" value="Methyltransf_Superfamily"/>
</dbReference>
<accession>A0A7Y6I8Q6</accession>
<dbReference type="AlphaFoldDB" id="A0A7Y6I8Q6"/>
<dbReference type="GO" id="GO:0032259">
    <property type="term" value="P:methylation"/>
    <property type="evidence" value="ECO:0007669"/>
    <property type="project" value="UniProtKB-KW"/>
</dbReference>